<dbReference type="PANTHER" id="PTHR13259">
    <property type="entry name" value="BLADDER CANCER 10 KD PROTEIN HOMOLOG"/>
    <property type="match status" value="1"/>
</dbReference>
<evidence type="ECO:0000256" key="3">
    <source>
        <dbReference type="ARBA" id="ARBA00022989"/>
    </source>
</evidence>
<sequence length="247" mass="28036">MWCTRWFLPLLLLPLPTAPPYFLVLFLLSLFIQAKPCFYCIVVLITLFFSSCYWQPFPIDSPLSVPWADNITTFAEALNATLATPYDKPLPPVMSTLDRCWCDFWGNGFFDPYNISQWERASVLRLADEIERERKEELAAQQVASEVEEPESSEPTEVEPMPRTAAPDPTPSARSIRDVAAGMWSVVHPYIQTIRAVAESKIPLFKMDNVTASEPVESLPALRWEYDLRTHGLGLIVDFGWTRSSSA</sequence>
<accession>A0AAD7AFX9</accession>
<feature type="transmembrane region" description="Helical" evidence="6">
    <location>
        <begin position="37"/>
        <end position="56"/>
    </location>
</feature>
<name>A0AAD7AFX9_9AGAR</name>
<evidence type="ECO:0000256" key="2">
    <source>
        <dbReference type="ARBA" id="ARBA00022692"/>
    </source>
</evidence>
<dbReference type="GO" id="GO:0016020">
    <property type="term" value="C:membrane"/>
    <property type="evidence" value="ECO:0007669"/>
    <property type="project" value="UniProtKB-SubCell"/>
</dbReference>
<organism evidence="7 8">
    <name type="scientific">Mycena albidolilacea</name>
    <dbReference type="NCBI Taxonomy" id="1033008"/>
    <lineage>
        <taxon>Eukaryota</taxon>
        <taxon>Fungi</taxon>
        <taxon>Dikarya</taxon>
        <taxon>Basidiomycota</taxon>
        <taxon>Agaricomycotina</taxon>
        <taxon>Agaricomycetes</taxon>
        <taxon>Agaricomycetidae</taxon>
        <taxon>Agaricales</taxon>
        <taxon>Marasmiineae</taxon>
        <taxon>Mycenaceae</taxon>
        <taxon>Mycena</taxon>
    </lineage>
</organism>
<feature type="transmembrane region" description="Helical" evidence="6">
    <location>
        <begin position="6"/>
        <end position="30"/>
    </location>
</feature>
<keyword evidence="4 6" id="KW-0472">Membrane</keyword>
<evidence type="ECO:0000313" key="7">
    <source>
        <dbReference type="EMBL" id="KAJ7356798.1"/>
    </source>
</evidence>
<dbReference type="InterPro" id="IPR009598">
    <property type="entry name" value="BCALP"/>
</dbReference>
<evidence type="ECO:0000256" key="5">
    <source>
        <dbReference type="SAM" id="MobiDB-lite"/>
    </source>
</evidence>
<keyword evidence="3 6" id="KW-1133">Transmembrane helix</keyword>
<keyword evidence="8" id="KW-1185">Reference proteome</keyword>
<dbReference type="Pfam" id="PF06726">
    <property type="entry name" value="BC10"/>
    <property type="match status" value="1"/>
</dbReference>
<evidence type="ECO:0000256" key="6">
    <source>
        <dbReference type="SAM" id="Phobius"/>
    </source>
</evidence>
<dbReference type="Proteomes" id="UP001218218">
    <property type="component" value="Unassembled WGS sequence"/>
</dbReference>
<comment type="caution">
    <text evidence="7">The sequence shown here is derived from an EMBL/GenBank/DDBJ whole genome shotgun (WGS) entry which is preliminary data.</text>
</comment>
<dbReference type="EMBL" id="JARIHO010000008">
    <property type="protein sequence ID" value="KAJ7356798.1"/>
    <property type="molecule type" value="Genomic_DNA"/>
</dbReference>
<evidence type="ECO:0000256" key="4">
    <source>
        <dbReference type="ARBA" id="ARBA00023136"/>
    </source>
</evidence>
<feature type="compositionally biased region" description="Acidic residues" evidence="5">
    <location>
        <begin position="146"/>
        <end position="157"/>
    </location>
</feature>
<reference evidence="7" key="1">
    <citation type="submission" date="2023-03" db="EMBL/GenBank/DDBJ databases">
        <title>Massive genome expansion in bonnet fungi (Mycena s.s.) driven by repeated elements and novel gene families across ecological guilds.</title>
        <authorList>
            <consortium name="Lawrence Berkeley National Laboratory"/>
            <person name="Harder C.B."/>
            <person name="Miyauchi S."/>
            <person name="Viragh M."/>
            <person name="Kuo A."/>
            <person name="Thoen E."/>
            <person name="Andreopoulos B."/>
            <person name="Lu D."/>
            <person name="Skrede I."/>
            <person name="Drula E."/>
            <person name="Henrissat B."/>
            <person name="Morin E."/>
            <person name="Kohler A."/>
            <person name="Barry K."/>
            <person name="LaButti K."/>
            <person name="Morin E."/>
            <person name="Salamov A."/>
            <person name="Lipzen A."/>
            <person name="Mereny Z."/>
            <person name="Hegedus B."/>
            <person name="Baldrian P."/>
            <person name="Stursova M."/>
            <person name="Weitz H."/>
            <person name="Taylor A."/>
            <person name="Grigoriev I.V."/>
            <person name="Nagy L.G."/>
            <person name="Martin F."/>
            <person name="Kauserud H."/>
        </authorList>
    </citation>
    <scope>NUCLEOTIDE SEQUENCE</scope>
    <source>
        <strain evidence="7">CBHHK002</strain>
    </source>
</reference>
<comment type="subcellular location">
    <subcellularLocation>
        <location evidence="1">Membrane</location>
    </subcellularLocation>
</comment>
<dbReference type="AlphaFoldDB" id="A0AAD7AFX9"/>
<proteinExistence type="predicted"/>
<protein>
    <submittedName>
        <fullName evidence="7">Uncharacterized protein</fullName>
    </submittedName>
</protein>
<feature type="region of interest" description="Disordered" evidence="5">
    <location>
        <begin position="137"/>
        <end position="173"/>
    </location>
</feature>
<keyword evidence="2 6" id="KW-0812">Transmembrane</keyword>
<dbReference type="PANTHER" id="PTHR13259:SF1">
    <property type="entry name" value="BLADDER CANCER-ASSOCIATED PROTEIN"/>
    <property type="match status" value="1"/>
</dbReference>
<evidence type="ECO:0000313" key="8">
    <source>
        <dbReference type="Proteomes" id="UP001218218"/>
    </source>
</evidence>
<dbReference type="SMART" id="SM01396">
    <property type="entry name" value="BC10"/>
    <property type="match status" value="1"/>
</dbReference>
<evidence type="ECO:0000256" key="1">
    <source>
        <dbReference type="ARBA" id="ARBA00004370"/>
    </source>
</evidence>
<gene>
    <name evidence="7" type="ORF">DFH08DRAFT_922096</name>
</gene>